<dbReference type="PANTHER" id="PTHR43648">
    <property type="entry name" value="ELECTRON TRANSFER FLAVOPROTEIN BETA SUBUNIT LYSINE METHYLTRANSFERASE"/>
    <property type="match status" value="1"/>
</dbReference>
<dbReference type="Proteomes" id="UP000183994">
    <property type="component" value="Unassembled WGS sequence"/>
</dbReference>
<dbReference type="CDD" id="cd02440">
    <property type="entry name" value="AdoMet_MTases"/>
    <property type="match status" value="1"/>
</dbReference>
<evidence type="ECO:0000256" key="1">
    <source>
        <dbReference type="ARBA" id="ARBA00022603"/>
    </source>
</evidence>
<accession>A0A1M6KDA6</accession>
<reference evidence="4" key="1">
    <citation type="submission" date="2016-11" db="EMBL/GenBank/DDBJ databases">
        <authorList>
            <person name="Varghese N."/>
            <person name="Submissions S."/>
        </authorList>
    </citation>
    <scope>NUCLEOTIDE SEQUENCE [LARGE SCALE GENOMIC DNA]</scope>
    <source>
        <strain evidence="4">DSM 16219</strain>
    </source>
</reference>
<dbReference type="Gene3D" id="3.40.50.150">
    <property type="entry name" value="Vaccinia Virus protein VP39"/>
    <property type="match status" value="1"/>
</dbReference>
<dbReference type="GO" id="GO:0008276">
    <property type="term" value="F:protein methyltransferase activity"/>
    <property type="evidence" value="ECO:0007669"/>
    <property type="project" value="TreeGrafter"/>
</dbReference>
<keyword evidence="3" id="KW-0689">Ribosomal protein</keyword>
<name>A0A1M6KDA6_9BACT</name>
<evidence type="ECO:0000256" key="2">
    <source>
        <dbReference type="ARBA" id="ARBA00022679"/>
    </source>
</evidence>
<dbReference type="PANTHER" id="PTHR43648:SF1">
    <property type="entry name" value="ELECTRON TRANSFER FLAVOPROTEIN BETA SUBUNIT LYSINE METHYLTRANSFERASE"/>
    <property type="match status" value="1"/>
</dbReference>
<organism evidence="3 4">
    <name type="scientific">Desulfatibacillum alkenivorans DSM 16219</name>
    <dbReference type="NCBI Taxonomy" id="1121393"/>
    <lineage>
        <taxon>Bacteria</taxon>
        <taxon>Pseudomonadati</taxon>
        <taxon>Thermodesulfobacteriota</taxon>
        <taxon>Desulfobacteria</taxon>
        <taxon>Desulfobacterales</taxon>
        <taxon>Desulfatibacillaceae</taxon>
        <taxon>Desulfatibacillum</taxon>
    </lineage>
</organism>
<proteinExistence type="predicted"/>
<protein>
    <submittedName>
        <fullName evidence="3">Ribosomal protein L11 methyltransferase (PrmA)</fullName>
    </submittedName>
</protein>
<evidence type="ECO:0000313" key="4">
    <source>
        <dbReference type="Proteomes" id="UP000183994"/>
    </source>
</evidence>
<gene>
    <name evidence="3" type="ORF">SAMN02745216_01866</name>
</gene>
<dbReference type="GO" id="GO:0032259">
    <property type="term" value="P:methylation"/>
    <property type="evidence" value="ECO:0007669"/>
    <property type="project" value="UniProtKB-KW"/>
</dbReference>
<dbReference type="SUPFAM" id="SSF53335">
    <property type="entry name" value="S-adenosyl-L-methionine-dependent methyltransferases"/>
    <property type="match status" value="1"/>
</dbReference>
<dbReference type="InterPro" id="IPR029063">
    <property type="entry name" value="SAM-dependent_MTases_sf"/>
</dbReference>
<keyword evidence="3" id="KW-0687">Ribonucleoprotein</keyword>
<dbReference type="Pfam" id="PF06325">
    <property type="entry name" value="PrmA"/>
    <property type="match status" value="1"/>
</dbReference>
<sequence length="278" mass="30697">MKAIQTDLGAPQWILERVARAVRIPQPLLEKEAVGAALGSRMEIRRIIRDLLEDGRLMYTYELGTSFVCESYMGLTRLGRIIVVIPPLCSNSMLKPGEAEVVMRLGAAFGSGRHPTTRMAIAAIEDILAPQGRTRFRPGEWVLDVGSGTGILGLAALRLGMDKGVATDIDPCAVFDTRENAALNGMEHRLSVSDTPIPEIQGCFSLILANLRLPTLMEAMPVFDRVISRPGHMIVTGIQRHESDAMEERAREYGFECTGKKSENKWACMIFLQKTIRS</sequence>
<dbReference type="InterPro" id="IPR050078">
    <property type="entry name" value="Ribosomal_L11_MeTrfase_PrmA"/>
</dbReference>
<dbReference type="EMBL" id="FQZU01000009">
    <property type="protein sequence ID" value="SHJ56912.1"/>
    <property type="molecule type" value="Genomic_DNA"/>
</dbReference>
<keyword evidence="2 3" id="KW-0808">Transferase</keyword>
<keyword evidence="4" id="KW-1185">Reference proteome</keyword>
<keyword evidence="1 3" id="KW-0489">Methyltransferase</keyword>
<evidence type="ECO:0000313" key="3">
    <source>
        <dbReference type="EMBL" id="SHJ56912.1"/>
    </source>
</evidence>
<dbReference type="OrthoDB" id="9785995at2"/>
<dbReference type="GO" id="GO:0005840">
    <property type="term" value="C:ribosome"/>
    <property type="evidence" value="ECO:0007669"/>
    <property type="project" value="UniProtKB-KW"/>
</dbReference>
<dbReference type="AlphaFoldDB" id="A0A1M6KDA6"/>
<dbReference type="STRING" id="1121393.SAMN02745216_01866"/>
<dbReference type="RefSeq" id="WP_073475168.1">
    <property type="nucleotide sequence ID" value="NZ_FQZU01000009.1"/>
</dbReference>